<dbReference type="GO" id="GO:0004386">
    <property type="term" value="F:helicase activity"/>
    <property type="evidence" value="ECO:0007669"/>
    <property type="project" value="UniProtKB-KW"/>
</dbReference>
<dbReference type="Pfam" id="PF00176">
    <property type="entry name" value="SNF2-rel_dom"/>
    <property type="match status" value="1"/>
</dbReference>
<dbReference type="EMBL" id="BNJQ01000024">
    <property type="protein sequence ID" value="GHP09326.1"/>
    <property type="molecule type" value="Genomic_DNA"/>
</dbReference>
<feature type="compositionally biased region" description="Acidic residues" evidence="5">
    <location>
        <begin position="115"/>
        <end position="136"/>
    </location>
</feature>
<dbReference type="FunFam" id="3.40.50.300:FF:000332">
    <property type="entry name" value="DNA repair and recombination protein RAD54-like"/>
    <property type="match status" value="1"/>
</dbReference>
<dbReference type="InterPro" id="IPR050496">
    <property type="entry name" value="SNF2_RAD54_helicase_repair"/>
</dbReference>
<dbReference type="InterPro" id="IPR001650">
    <property type="entry name" value="Helicase_C-like"/>
</dbReference>
<proteinExistence type="predicted"/>
<name>A0A830HPC5_9CHLO</name>
<organism evidence="8 9">
    <name type="scientific">Pycnococcus provasolii</name>
    <dbReference type="NCBI Taxonomy" id="41880"/>
    <lineage>
        <taxon>Eukaryota</taxon>
        <taxon>Viridiplantae</taxon>
        <taxon>Chlorophyta</taxon>
        <taxon>Pseudoscourfieldiophyceae</taxon>
        <taxon>Pseudoscourfieldiales</taxon>
        <taxon>Pycnococcaceae</taxon>
        <taxon>Pycnococcus</taxon>
    </lineage>
</organism>
<keyword evidence="9" id="KW-1185">Reference proteome</keyword>
<feature type="compositionally biased region" description="Acidic residues" evidence="5">
    <location>
        <begin position="926"/>
        <end position="962"/>
    </location>
</feature>
<evidence type="ECO:0000313" key="9">
    <source>
        <dbReference type="Proteomes" id="UP000660262"/>
    </source>
</evidence>
<evidence type="ECO:0000256" key="1">
    <source>
        <dbReference type="ARBA" id="ARBA00022741"/>
    </source>
</evidence>
<feature type="compositionally biased region" description="Basic and acidic residues" evidence="5">
    <location>
        <begin position="49"/>
        <end position="99"/>
    </location>
</feature>
<feature type="region of interest" description="Disordered" evidence="5">
    <location>
        <begin position="995"/>
        <end position="1044"/>
    </location>
</feature>
<dbReference type="InterPro" id="IPR038718">
    <property type="entry name" value="SNF2-like_sf"/>
</dbReference>
<evidence type="ECO:0000259" key="6">
    <source>
        <dbReference type="PROSITE" id="PS51192"/>
    </source>
</evidence>
<dbReference type="CDD" id="cd18004">
    <property type="entry name" value="DEXHc_RAD54"/>
    <property type="match status" value="1"/>
</dbReference>
<dbReference type="PROSITE" id="PS51194">
    <property type="entry name" value="HELICASE_CTER"/>
    <property type="match status" value="1"/>
</dbReference>
<accession>A0A830HPC5</accession>
<dbReference type="Proteomes" id="UP000660262">
    <property type="component" value="Unassembled WGS sequence"/>
</dbReference>
<dbReference type="PANTHER" id="PTHR45629">
    <property type="entry name" value="SNF2/RAD54 FAMILY MEMBER"/>
    <property type="match status" value="1"/>
</dbReference>
<feature type="compositionally biased region" description="Basic and acidic residues" evidence="5">
    <location>
        <begin position="222"/>
        <end position="240"/>
    </location>
</feature>
<dbReference type="CDD" id="cd18793">
    <property type="entry name" value="SF2_C_SNF"/>
    <property type="match status" value="1"/>
</dbReference>
<dbReference type="GO" id="GO:0005524">
    <property type="term" value="F:ATP binding"/>
    <property type="evidence" value="ECO:0007669"/>
    <property type="project" value="UniProtKB-KW"/>
</dbReference>
<dbReference type="GO" id="GO:0016787">
    <property type="term" value="F:hydrolase activity"/>
    <property type="evidence" value="ECO:0007669"/>
    <property type="project" value="UniProtKB-KW"/>
</dbReference>
<reference evidence="8" key="1">
    <citation type="submission" date="2020-10" db="EMBL/GenBank/DDBJ databases">
        <title>Unveiling of a novel bifunctional photoreceptor, Dualchrome1, isolated from a cosmopolitan green alga.</title>
        <authorList>
            <person name="Suzuki S."/>
            <person name="Kawachi M."/>
        </authorList>
    </citation>
    <scope>NUCLEOTIDE SEQUENCE</scope>
    <source>
        <strain evidence="8">NIES 2893</strain>
    </source>
</reference>
<dbReference type="InterPro" id="IPR000330">
    <property type="entry name" value="SNF2_N"/>
</dbReference>
<dbReference type="GO" id="GO:0045003">
    <property type="term" value="P:double-strand break repair via synthesis-dependent strand annealing"/>
    <property type="evidence" value="ECO:0007669"/>
    <property type="project" value="TreeGrafter"/>
</dbReference>
<keyword evidence="2" id="KW-0378">Hydrolase</keyword>
<evidence type="ECO:0000256" key="3">
    <source>
        <dbReference type="ARBA" id="ARBA00022806"/>
    </source>
</evidence>
<evidence type="ECO:0000313" key="8">
    <source>
        <dbReference type="EMBL" id="GHP09326.1"/>
    </source>
</evidence>
<evidence type="ECO:0000256" key="5">
    <source>
        <dbReference type="SAM" id="MobiDB-lite"/>
    </source>
</evidence>
<feature type="domain" description="Helicase ATP-binding" evidence="6">
    <location>
        <begin position="341"/>
        <end position="543"/>
    </location>
</feature>
<feature type="region of interest" description="Disordered" evidence="5">
    <location>
        <begin position="49"/>
        <end position="144"/>
    </location>
</feature>
<dbReference type="GO" id="GO:0005634">
    <property type="term" value="C:nucleus"/>
    <property type="evidence" value="ECO:0007669"/>
    <property type="project" value="TreeGrafter"/>
</dbReference>
<dbReference type="OrthoDB" id="413460at2759"/>
<evidence type="ECO:0000256" key="4">
    <source>
        <dbReference type="ARBA" id="ARBA00022840"/>
    </source>
</evidence>
<keyword evidence="4" id="KW-0067">ATP-binding</keyword>
<dbReference type="AlphaFoldDB" id="A0A830HPC5"/>
<keyword evidence="1" id="KW-0547">Nucleotide-binding</keyword>
<dbReference type="InterPro" id="IPR049730">
    <property type="entry name" value="SNF2/RAD54-like_C"/>
</dbReference>
<dbReference type="InterPro" id="IPR014001">
    <property type="entry name" value="Helicase_ATP-bd"/>
</dbReference>
<dbReference type="Gene3D" id="3.40.50.300">
    <property type="entry name" value="P-loop containing nucleotide triphosphate hydrolases"/>
    <property type="match status" value="1"/>
</dbReference>
<dbReference type="SMART" id="SM00490">
    <property type="entry name" value="HELICc"/>
    <property type="match status" value="1"/>
</dbReference>
<feature type="region of interest" description="Disordered" evidence="5">
    <location>
        <begin position="219"/>
        <end position="261"/>
    </location>
</feature>
<sequence>MRVKCWRCNSKFLERVDDSYGEDGFFCPNDACNYDKRTGAFKLRSVTEVRDAWEEQEEERKSREMSKEEKAAAKAKAKEEKLAAKAKEKEEKAVAKEKQPASGDGGADGKGSTDAVDDDDDDDDDGEFDPEVEEDDKPLAPEVAKMKAMNIAALKSNTLATRSDDAYLPPSVLQQNPHPILWQPFKPPSGCPPEGSLTLQRRLAQRRRFIPWAMSRPFKVSQSDRDTTDAGGSDKEWRESGDEEEEEEEDKGPPPGEPLQLYNPVTWMAEHEAAKKETSKKKAKKEASGEVVAEEMVVKPMPPPEDAVELTMDTMISRWLRPHQREGVKFMFECVSGMRRDRGLYDGCGCILADDMGLGKTLQGIALLYTLLNKGIRTSETPMAKRVIIVCPTSLVNNWDAEVNKWLTWDKKVHVKTLPLCESTKSLVMRAISDFIHPQAVHQVMILSYETFRIHHKRFLRCGMKKKDDPAAFLAAARQGGPCAASACDLLICDEAHRLKNGQTATNKALMQLPCRRRVLLSGTPMQNKLDEFYSMVHFTNPGVLGTVSQFRRRYEVAILRGREPDSSDADRKLGSERSAELSHLVKPFILRRTNKVLSDHLPPKVVEIVCVGLTDFQKNLYRKFLETKAMKHALTGKQTMVLSAITTLKKICNHPRLIYDDVVNDSKGQYEELQPFFEQATRAAEQAAAAAAAACAADPNAARGRDQKSKLLKQLLAANRSFQSKYASGRGGKPKPSASVGMLKASLTPGWEMESGKMAVLTKLLDIMRANTDDRVVLVSNYTSALDLFECLCENRNYPYVRLDGSTSIKKRMQLVREFNDPANDQFAFLLSSKAGGCGLNLVGANRLVLFDPDWNPANDKQAAGRVWRDGQKKRVFVYRFVASGSIEEKVFQRQLSKEGLQNMVGQAAEDDAAPAKKTVHDAMDLDGEDSDGEDADDEDVDQQEEEEEEEEEESSEEEEEGKGGDPAKMALSAFSANELKDLFKLDEETWSSTYDSLGQDKSFKPPPPPAPKTEGDEDEENGEEMPAVEVQPAAESMAIVRRPPEDRYVPLSEQVGKPTEDDLSAWGMHYKCHSVPDPAMTAVGYPEVSFIFSCKVDGKPLSEEEKKKEEKANRLHHSAAEKVREQVKLEPPPREYVVKPTAAPPAQPPKREKPEKPGKEAAKTKVKEPAAAPPPAQPPKQEKPAAAAPAQPPKQEKSAAAPPAQPPKQEKPAAAPLAPVATNISDPLSAGAQASKLKLLKRPRPSVVDADSSDSDFE</sequence>
<evidence type="ECO:0000256" key="2">
    <source>
        <dbReference type="ARBA" id="ARBA00022801"/>
    </source>
</evidence>
<dbReference type="GO" id="GO:0015616">
    <property type="term" value="F:DNA translocase activity"/>
    <property type="evidence" value="ECO:0007669"/>
    <property type="project" value="TreeGrafter"/>
</dbReference>
<feature type="compositionally biased region" description="Basic and acidic residues" evidence="5">
    <location>
        <begin position="1102"/>
        <end position="1139"/>
    </location>
</feature>
<comment type="caution">
    <text evidence="8">The sequence shown here is derived from an EMBL/GenBank/DDBJ whole genome shotgun (WGS) entry which is preliminary data.</text>
</comment>
<dbReference type="GO" id="GO:0007131">
    <property type="term" value="P:reciprocal meiotic recombination"/>
    <property type="evidence" value="ECO:0007669"/>
    <property type="project" value="TreeGrafter"/>
</dbReference>
<feature type="domain" description="Helicase C-terminal" evidence="7">
    <location>
        <begin position="761"/>
        <end position="922"/>
    </location>
</feature>
<dbReference type="Pfam" id="PF00271">
    <property type="entry name" value="Helicase_C"/>
    <property type="match status" value="1"/>
</dbReference>
<dbReference type="SMART" id="SM00487">
    <property type="entry name" value="DEXDc"/>
    <property type="match status" value="1"/>
</dbReference>
<dbReference type="InterPro" id="IPR027417">
    <property type="entry name" value="P-loop_NTPase"/>
</dbReference>
<gene>
    <name evidence="8" type="ORF">PPROV_000806200</name>
</gene>
<dbReference type="PANTHER" id="PTHR45629:SF7">
    <property type="entry name" value="DNA EXCISION REPAIR PROTEIN ERCC-6-RELATED"/>
    <property type="match status" value="1"/>
</dbReference>
<feature type="compositionally biased region" description="Acidic residues" evidence="5">
    <location>
        <begin position="241"/>
        <end position="250"/>
    </location>
</feature>
<protein>
    <submittedName>
        <fullName evidence="8">DNA-dependent ATPase protein rad54</fullName>
    </submittedName>
</protein>
<dbReference type="PROSITE" id="PS51192">
    <property type="entry name" value="HELICASE_ATP_BIND_1"/>
    <property type="match status" value="1"/>
</dbReference>
<feature type="region of interest" description="Disordered" evidence="5">
    <location>
        <begin position="925"/>
        <end position="975"/>
    </location>
</feature>
<feature type="region of interest" description="Disordered" evidence="5">
    <location>
        <begin position="1102"/>
        <end position="1260"/>
    </location>
</feature>
<dbReference type="Gene3D" id="1.20.120.850">
    <property type="entry name" value="SWI2/SNF2 ATPases, N-terminal domain"/>
    <property type="match status" value="1"/>
</dbReference>
<feature type="compositionally biased region" description="Basic and acidic residues" evidence="5">
    <location>
        <begin position="1151"/>
        <end position="1170"/>
    </location>
</feature>
<keyword evidence="3" id="KW-0347">Helicase</keyword>
<dbReference type="SUPFAM" id="SSF52540">
    <property type="entry name" value="P-loop containing nucleoside triphosphate hydrolases"/>
    <property type="match status" value="2"/>
</dbReference>
<evidence type="ECO:0000259" key="7">
    <source>
        <dbReference type="PROSITE" id="PS51194"/>
    </source>
</evidence>
<dbReference type="Gene3D" id="3.40.50.10810">
    <property type="entry name" value="Tandem AAA-ATPase domain"/>
    <property type="match status" value="1"/>
</dbReference>